<protein>
    <submittedName>
        <fullName evidence="1">Uncharacterized protein</fullName>
    </submittedName>
</protein>
<reference evidence="1" key="2">
    <citation type="submission" date="2014-03" db="EMBL/GenBank/DDBJ databases">
        <title>The whipworm genome and dual-species transcriptomics of an intimate host-pathogen interaction.</title>
        <authorList>
            <person name="Foth B.J."/>
            <person name="Tsai I.J."/>
            <person name="Reid A.J."/>
            <person name="Bancroft A.J."/>
            <person name="Nichol S."/>
            <person name="Tracey A."/>
            <person name="Holroyd N."/>
            <person name="Cotton J.A."/>
            <person name="Stanley E.J."/>
            <person name="Zarowiecki M."/>
            <person name="Liu J.Z."/>
            <person name="Huckvale T."/>
            <person name="Cooper P.J."/>
            <person name="Grencis R.K."/>
            <person name="Berriman M."/>
        </authorList>
    </citation>
    <scope>NUCLEOTIDE SEQUENCE [LARGE SCALE GENOMIC DNA]</scope>
</reference>
<dbReference type="EMBL" id="HG805833">
    <property type="protein sequence ID" value="CDW52859.1"/>
    <property type="molecule type" value="Genomic_DNA"/>
</dbReference>
<dbReference type="AlphaFoldDB" id="A0A077YYP3"/>
<proteinExistence type="predicted"/>
<sequence>MSRQSSHDITVQPCTVNRLACVLYTDFASTKYALQTKQQRGVRVQIWIRSIEFLALQIPTVPNIELDDRWTFDQDSGSGIALAGKALCIGSLCSLALAGGVVFGVCKLLGISKLDDLTKLKKGEFSFGQKDQFGSGRRIDTWQQLLDYINESDRTK</sequence>
<keyword evidence="2" id="KW-1185">Reference proteome</keyword>
<gene>
    <name evidence="1" type="ORF">TTRE_0000112101</name>
</gene>
<reference evidence="1" key="1">
    <citation type="submission" date="2014-01" db="EMBL/GenBank/DDBJ databases">
        <authorList>
            <person name="Aslett M."/>
        </authorList>
    </citation>
    <scope>NUCLEOTIDE SEQUENCE</scope>
</reference>
<evidence type="ECO:0000313" key="1">
    <source>
        <dbReference type="EMBL" id="CDW52859.1"/>
    </source>
</evidence>
<dbReference type="Proteomes" id="UP000030665">
    <property type="component" value="Unassembled WGS sequence"/>
</dbReference>
<accession>A0A077YYP3</accession>
<name>A0A077YYP3_TRITR</name>
<organism evidence="1 2">
    <name type="scientific">Trichuris trichiura</name>
    <name type="common">Whipworm</name>
    <name type="synonym">Trichocephalus trichiurus</name>
    <dbReference type="NCBI Taxonomy" id="36087"/>
    <lineage>
        <taxon>Eukaryota</taxon>
        <taxon>Metazoa</taxon>
        <taxon>Ecdysozoa</taxon>
        <taxon>Nematoda</taxon>
        <taxon>Enoplea</taxon>
        <taxon>Dorylaimia</taxon>
        <taxon>Trichinellida</taxon>
        <taxon>Trichuridae</taxon>
        <taxon>Trichuris</taxon>
    </lineage>
</organism>
<evidence type="ECO:0000313" key="2">
    <source>
        <dbReference type="Proteomes" id="UP000030665"/>
    </source>
</evidence>